<keyword evidence="2" id="KW-1185">Reference proteome</keyword>
<evidence type="ECO:0000313" key="2">
    <source>
        <dbReference type="Proteomes" id="UP001526147"/>
    </source>
</evidence>
<protein>
    <submittedName>
        <fullName evidence="1">YheC/YheD family protein</fullName>
    </submittedName>
</protein>
<dbReference type="SUPFAM" id="SSF56059">
    <property type="entry name" value="Glutathione synthetase ATP-binding domain-like"/>
    <property type="match status" value="1"/>
</dbReference>
<proteinExistence type="predicted"/>
<evidence type="ECO:0000313" key="1">
    <source>
        <dbReference type="EMBL" id="MCV9887203.1"/>
    </source>
</evidence>
<dbReference type="Proteomes" id="UP001526147">
    <property type="component" value="Unassembled WGS sequence"/>
</dbReference>
<dbReference type="EMBL" id="JAOYEY010000044">
    <property type="protein sequence ID" value="MCV9887203.1"/>
    <property type="molecule type" value="Genomic_DNA"/>
</dbReference>
<comment type="caution">
    <text evidence="1">The sequence shown here is derived from an EMBL/GenBank/DDBJ whole genome shotgun (WGS) entry which is preliminary data.</text>
</comment>
<sequence>METYNHPLVGIFASKGQKKNTFRGDISVFKAIQKELKEHGVLSFVFTTAGIHETGITGYVYFEGYNRWGKISFPFPDLIYNKISTRSEELSFEFQHLYELYQQTEKPFFNPCFFNKWDCHLILSQEKNLQSYLPASWKYTKQSDLVKLFHTYPSLYVKPVNGYKGSGIIKVMKNEHHFTVQTTFEKSILSNEEFSNWLKNSLKPDLYIMQEEVQTDKFDACKYDLRVLCMYTEGRYTSVGIGVRKAKKDSIVTHVPNGGEILPFHKVQDRCSLKDIDWLANEVGNTLTKSIGFIGEFSMDIGLTLTGSPILFEVNSKPMIFDEKDIQLKRIVLLAKLFLSLTKNSSIR</sequence>
<accession>A0ABT3DJH8</accession>
<dbReference type="RefSeq" id="WP_264143623.1">
    <property type="nucleotide sequence ID" value="NZ_JAOYEY010000044.1"/>
</dbReference>
<gene>
    <name evidence="1" type="ORF">OIH86_16305</name>
</gene>
<name>A0ABT3DJH8_9BACI</name>
<dbReference type="Pfam" id="PF14398">
    <property type="entry name" value="ATPgrasp_YheCD"/>
    <property type="match status" value="1"/>
</dbReference>
<organism evidence="1 2">
    <name type="scientific">Metabacillus halosaccharovorans</name>
    <dbReference type="NCBI Taxonomy" id="930124"/>
    <lineage>
        <taxon>Bacteria</taxon>
        <taxon>Bacillati</taxon>
        <taxon>Bacillota</taxon>
        <taxon>Bacilli</taxon>
        <taxon>Bacillales</taxon>
        <taxon>Bacillaceae</taxon>
        <taxon>Metabacillus</taxon>
    </lineage>
</organism>
<dbReference type="InterPro" id="IPR026838">
    <property type="entry name" value="YheC/D"/>
</dbReference>
<reference evidence="1 2" key="1">
    <citation type="submission" date="2022-10" db="EMBL/GenBank/DDBJ databases">
        <title>Draft genome assembly of moderately radiation resistant bacterium Metabacillus halosaccharovorans.</title>
        <authorList>
            <person name="Pal S."/>
            <person name="Gopinathan A."/>
        </authorList>
    </citation>
    <scope>NUCLEOTIDE SEQUENCE [LARGE SCALE GENOMIC DNA]</scope>
    <source>
        <strain evidence="1 2">VITHBRA001</strain>
    </source>
</reference>